<name>D2QZ69_PIRSD</name>
<evidence type="ECO:0008006" key="3">
    <source>
        <dbReference type="Google" id="ProtNLM"/>
    </source>
</evidence>
<gene>
    <name evidence="1" type="ordered locus">Psta_3600</name>
</gene>
<dbReference type="AlphaFoldDB" id="D2QZ69"/>
<reference evidence="1 2" key="1">
    <citation type="journal article" date="2009" name="Stand. Genomic Sci.">
        <title>Complete genome sequence of Pirellula staleyi type strain (ATCC 27377).</title>
        <authorList>
            <person name="Clum A."/>
            <person name="Tindall B.J."/>
            <person name="Sikorski J."/>
            <person name="Ivanova N."/>
            <person name="Mavrommatis K."/>
            <person name="Lucas S."/>
            <person name="Glavina del Rio T."/>
            <person name="Nolan M."/>
            <person name="Chen F."/>
            <person name="Tice H."/>
            <person name="Pitluck S."/>
            <person name="Cheng J.F."/>
            <person name="Chertkov O."/>
            <person name="Brettin T."/>
            <person name="Han C."/>
            <person name="Detter J.C."/>
            <person name="Kuske C."/>
            <person name="Bruce D."/>
            <person name="Goodwin L."/>
            <person name="Ovchinikova G."/>
            <person name="Pati A."/>
            <person name="Mikhailova N."/>
            <person name="Chen A."/>
            <person name="Palaniappan K."/>
            <person name="Land M."/>
            <person name="Hauser L."/>
            <person name="Chang Y.J."/>
            <person name="Jeffries C.D."/>
            <person name="Chain P."/>
            <person name="Rohde M."/>
            <person name="Goker M."/>
            <person name="Bristow J."/>
            <person name="Eisen J.A."/>
            <person name="Markowitz V."/>
            <person name="Hugenholtz P."/>
            <person name="Kyrpides N.C."/>
            <person name="Klenk H.P."/>
            <person name="Lapidus A."/>
        </authorList>
    </citation>
    <scope>NUCLEOTIDE SEQUENCE [LARGE SCALE GENOMIC DNA]</scope>
    <source>
        <strain evidence="2">ATCC 27377 / DSM 6068 / ICPB 4128</strain>
    </source>
</reference>
<organism evidence="1 2">
    <name type="scientific">Pirellula staleyi (strain ATCC 27377 / DSM 6068 / ICPB 4128)</name>
    <name type="common">Pirella staleyi</name>
    <dbReference type="NCBI Taxonomy" id="530564"/>
    <lineage>
        <taxon>Bacteria</taxon>
        <taxon>Pseudomonadati</taxon>
        <taxon>Planctomycetota</taxon>
        <taxon>Planctomycetia</taxon>
        <taxon>Pirellulales</taxon>
        <taxon>Pirellulaceae</taxon>
        <taxon>Pirellula</taxon>
    </lineage>
</organism>
<dbReference type="OrthoDB" id="279278at2"/>
<protein>
    <recommendedName>
        <fullName evidence="3">Carboxypeptidase regulatory-like domain-containing protein</fullName>
    </recommendedName>
</protein>
<proteinExistence type="predicted"/>
<dbReference type="EMBL" id="CP001848">
    <property type="protein sequence ID" value="ADB18261.1"/>
    <property type="molecule type" value="Genomic_DNA"/>
</dbReference>
<dbReference type="Proteomes" id="UP000001887">
    <property type="component" value="Chromosome"/>
</dbReference>
<dbReference type="HOGENOM" id="CLU_113730_5_1_0"/>
<dbReference type="KEGG" id="psl:Psta_3600"/>
<evidence type="ECO:0000313" key="1">
    <source>
        <dbReference type="EMBL" id="ADB18261.1"/>
    </source>
</evidence>
<keyword evidence="2" id="KW-1185">Reference proteome</keyword>
<accession>D2QZ69</accession>
<evidence type="ECO:0000313" key="2">
    <source>
        <dbReference type="Proteomes" id="UP000001887"/>
    </source>
</evidence>
<sequence length="144" mass="14435" precursor="true">MMLNVLNLKQSLRGLGALVTAVALLVAAGCGGLEASVSGVVKLDGAPLTKGDVAFHPVGKGTAAYGVVDGSGKYQLSTGTDAGLLPGDYVVTVVVTEEVPLQPGAAPLPPKVTSPIKYSDKGQSPLRVTVKAGSNDIPLELSAL</sequence>